<evidence type="ECO:0000313" key="6">
    <source>
        <dbReference type="Proteomes" id="UP000543174"/>
    </source>
</evidence>
<evidence type="ECO:0000256" key="1">
    <source>
        <dbReference type="ARBA" id="ARBA00023015"/>
    </source>
</evidence>
<dbReference type="Gene3D" id="3.40.50.2300">
    <property type="match status" value="2"/>
</dbReference>
<name>A0A7W3NA31_PRIAR</name>
<dbReference type="CDD" id="cd01392">
    <property type="entry name" value="HTH_LacI"/>
    <property type="match status" value="1"/>
</dbReference>
<dbReference type="PROSITE" id="PS50932">
    <property type="entry name" value="HTH_LACI_2"/>
    <property type="match status" value="1"/>
</dbReference>
<dbReference type="Pfam" id="PF00356">
    <property type="entry name" value="LacI"/>
    <property type="match status" value="1"/>
</dbReference>
<dbReference type="CDD" id="cd06289">
    <property type="entry name" value="PBP1_MalI-like"/>
    <property type="match status" value="1"/>
</dbReference>
<dbReference type="InterPro" id="IPR010982">
    <property type="entry name" value="Lambda_DNA-bd_dom_sf"/>
</dbReference>
<dbReference type="PANTHER" id="PTHR30146">
    <property type="entry name" value="LACI-RELATED TRANSCRIPTIONAL REPRESSOR"/>
    <property type="match status" value="1"/>
</dbReference>
<organism evidence="5 6">
    <name type="scientific">Priestia aryabhattai</name>
    <name type="common">Bacillus aryabhattai</name>
    <dbReference type="NCBI Taxonomy" id="412384"/>
    <lineage>
        <taxon>Bacteria</taxon>
        <taxon>Bacillati</taxon>
        <taxon>Bacillota</taxon>
        <taxon>Bacilli</taxon>
        <taxon>Bacillales</taxon>
        <taxon>Bacillaceae</taxon>
        <taxon>Priestia</taxon>
    </lineage>
</organism>
<sequence>MKQSKRKRVTLQQVAEHAGVSRATASLIVRNSPSVSEKTRKKVLASMKELGYVYDRIAANLRSQTSSTIGVIITDISNTFFTELLIGVHEELEKDGYTVFLGTTFDSDNRQDQLLSTMLEHRVGGIILCPVAGTSEDTIRKIQHLDVPSVLAVRELPEVESDYVGVDYSLGVQKAVQHLLQQGHKRIAFLGGTTGSTTWKERMEGYRLALENAGISIDEELVIPSGPTRSGGVEAAHQVLNISEPPTAVFCFSDLVAFGVMQGLKEKGIVPGEDIAVVGFDNVMESSVCHPTLTTVSSFARQIGKDAARCLHNQIVDKKEHHHRIILTPQLVVRESSSKKRSSS</sequence>
<dbReference type="SUPFAM" id="SSF53822">
    <property type="entry name" value="Periplasmic binding protein-like I"/>
    <property type="match status" value="1"/>
</dbReference>
<dbReference type="SUPFAM" id="SSF47413">
    <property type="entry name" value="lambda repressor-like DNA-binding domains"/>
    <property type="match status" value="1"/>
</dbReference>
<keyword evidence="3" id="KW-0804">Transcription</keyword>
<dbReference type="RefSeq" id="WP_013055658.1">
    <property type="nucleotide sequence ID" value="NZ_CP169254.1"/>
</dbReference>
<dbReference type="Gene3D" id="1.10.260.40">
    <property type="entry name" value="lambda repressor-like DNA-binding domains"/>
    <property type="match status" value="1"/>
</dbReference>
<keyword evidence="1" id="KW-0805">Transcription regulation</keyword>
<dbReference type="InterPro" id="IPR000843">
    <property type="entry name" value="HTH_LacI"/>
</dbReference>
<protein>
    <submittedName>
        <fullName evidence="5">LacI family transcriptional regulator</fullName>
    </submittedName>
</protein>
<dbReference type="SMART" id="SM00354">
    <property type="entry name" value="HTH_LACI"/>
    <property type="match status" value="1"/>
</dbReference>
<dbReference type="Proteomes" id="UP000543174">
    <property type="component" value="Unassembled WGS sequence"/>
</dbReference>
<dbReference type="GO" id="GO:0003700">
    <property type="term" value="F:DNA-binding transcription factor activity"/>
    <property type="evidence" value="ECO:0007669"/>
    <property type="project" value="TreeGrafter"/>
</dbReference>
<evidence type="ECO:0000256" key="3">
    <source>
        <dbReference type="ARBA" id="ARBA00023163"/>
    </source>
</evidence>
<evidence type="ECO:0000256" key="2">
    <source>
        <dbReference type="ARBA" id="ARBA00023125"/>
    </source>
</evidence>
<dbReference type="PANTHER" id="PTHR30146:SF109">
    <property type="entry name" value="HTH-TYPE TRANSCRIPTIONAL REGULATOR GALS"/>
    <property type="match status" value="1"/>
</dbReference>
<proteinExistence type="predicted"/>
<dbReference type="GO" id="GO:0000976">
    <property type="term" value="F:transcription cis-regulatory region binding"/>
    <property type="evidence" value="ECO:0007669"/>
    <property type="project" value="TreeGrafter"/>
</dbReference>
<gene>
    <name evidence="5" type="ORF">HNP21_002313</name>
</gene>
<dbReference type="InterPro" id="IPR028082">
    <property type="entry name" value="Peripla_BP_I"/>
</dbReference>
<evidence type="ECO:0000313" key="5">
    <source>
        <dbReference type="EMBL" id="MBA9039206.1"/>
    </source>
</evidence>
<dbReference type="AlphaFoldDB" id="A0A7W3NA31"/>
<dbReference type="Pfam" id="PF00532">
    <property type="entry name" value="Peripla_BP_1"/>
    <property type="match status" value="1"/>
</dbReference>
<dbReference type="EMBL" id="JACJHT010000002">
    <property type="protein sequence ID" value="MBA9039206.1"/>
    <property type="molecule type" value="Genomic_DNA"/>
</dbReference>
<evidence type="ECO:0000259" key="4">
    <source>
        <dbReference type="PROSITE" id="PS50932"/>
    </source>
</evidence>
<reference evidence="5" key="1">
    <citation type="submission" date="2020-08" db="EMBL/GenBank/DDBJ databases">
        <title>Functional genomics of gut bacteria from endangered species of beetles.</title>
        <authorList>
            <person name="Carlos-Shanley C."/>
        </authorList>
    </citation>
    <scope>NUCLEOTIDE SEQUENCE [LARGE SCALE GENOMIC DNA]</scope>
    <source>
        <strain evidence="5">S00060</strain>
    </source>
</reference>
<keyword evidence="2" id="KW-0238">DNA-binding</keyword>
<keyword evidence="6" id="KW-1185">Reference proteome</keyword>
<comment type="caution">
    <text evidence="5">The sequence shown here is derived from an EMBL/GenBank/DDBJ whole genome shotgun (WGS) entry which is preliminary data.</text>
</comment>
<accession>A0A7W3NA31</accession>
<feature type="domain" description="HTH lacI-type" evidence="4">
    <location>
        <begin position="9"/>
        <end position="63"/>
    </location>
</feature>
<dbReference type="InterPro" id="IPR001761">
    <property type="entry name" value="Peripla_BP/Lac1_sug-bd_dom"/>
</dbReference>